<reference evidence="1" key="1">
    <citation type="journal article" date="2014" name="Front. Microbiol.">
        <title>High frequency of phylogenetically diverse reductive dehalogenase-homologous genes in deep subseafloor sedimentary metagenomes.</title>
        <authorList>
            <person name="Kawai M."/>
            <person name="Futagami T."/>
            <person name="Toyoda A."/>
            <person name="Takaki Y."/>
            <person name="Nishi S."/>
            <person name="Hori S."/>
            <person name="Arai W."/>
            <person name="Tsubouchi T."/>
            <person name="Morono Y."/>
            <person name="Uchiyama I."/>
            <person name="Ito T."/>
            <person name="Fujiyama A."/>
            <person name="Inagaki F."/>
            <person name="Takami H."/>
        </authorList>
    </citation>
    <scope>NUCLEOTIDE SEQUENCE</scope>
    <source>
        <strain evidence="1">Expedition CK06-06</strain>
    </source>
</reference>
<gene>
    <name evidence="1" type="ORF">S03H2_30245</name>
</gene>
<dbReference type="AlphaFoldDB" id="X1HLL3"/>
<organism evidence="1">
    <name type="scientific">marine sediment metagenome</name>
    <dbReference type="NCBI Taxonomy" id="412755"/>
    <lineage>
        <taxon>unclassified sequences</taxon>
        <taxon>metagenomes</taxon>
        <taxon>ecological metagenomes</taxon>
    </lineage>
</organism>
<evidence type="ECO:0000313" key="1">
    <source>
        <dbReference type="EMBL" id="GAH54729.1"/>
    </source>
</evidence>
<accession>X1HLL3</accession>
<protein>
    <submittedName>
        <fullName evidence="1">Uncharacterized protein</fullName>
    </submittedName>
</protein>
<proteinExistence type="predicted"/>
<comment type="caution">
    <text evidence="1">The sequence shown here is derived from an EMBL/GenBank/DDBJ whole genome shotgun (WGS) entry which is preliminary data.</text>
</comment>
<dbReference type="EMBL" id="BARU01018289">
    <property type="protein sequence ID" value="GAH54729.1"/>
    <property type="molecule type" value="Genomic_DNA"/>
</dbReference>
<feature type="non-terminal residue" evidence="1">
    <location>
        <position position="38"/>
    </location>
</feature>
<sequence length="38" mass="4460">MNKKAIFIKSRRSYLKSLKPIEQKVFSNETGAWCDREG</sequence>
<name>X1HLL3_9ZZZZ</name>